<organism evidence="2">
    <name type="scientific">Graphocephala atropunctata</name>
    <dbReference type="NCBI Taxonomy" id="36148"/>
    <lineage>
        <taxon>Eukaryota</taxon>
        <taxon>Metazoa</taxon>
        <taxon>Ecdysozoa</taxon>
        <taxon>Arthropoda</taxon>
        <taxon>Hexapoda</taxon>
        <taxon>Insecta</taxon>
        <taxon>Pterygota</taxon>
        <taxon>Neoptera</taxon>
        <taxon>Paraneoptera</taxon>
        <taxon>Hemiptera</taxon>
        <taxon>Auchenorrhyncha</taxon>
        <taxon>Membracoidea</taxon>
        <taxon>Cicadellidae</taxon>
        <taxon>Cicadellinae</taxon>
        <taxon>Cicadellini</taxon>
        <taxon>Graphocephala</taxon>
    </lineage>
</organism>
<name>A0A1B6M252_9HEMI</name>
<feature type="signal peptide" evidence="1">
    <location>
        <begin position="1"/>
        <end position="29"/>
    </location>
</feature>
<keyword evidence="1" id="KW-0732">Signal</keyword>
<evidence type="ECO:0000313" key="2">
    <source>
        <dbReference type="EMBL" id="JAT30003.1"/>
    </source>
</evidence>
<dbReference type="AlphaFoldDB" id="A0A1B6M252"/>
<reference evidence="2" key="1">
    <citation type="submission" date="2015-11" db="EMBL/GenBank/DDBJ databases">
        <title>De novo transcriptome assembly of four potential Pierce s Disease insect vectors from Arizona vineyards.</title>
        <authorList>
            <person name="Tassone E.E."/>
        </authorList>
    </citation>
    <scope>NUCLEOTIDE SEQUENCE</scope>
</reference>
<feature type="chain" id="PRO_5008587781" description="Protein TsetseEP domain-containing protein" evidence="1">
    <location>
        <begin position="30"/>
        <end position="221"/>
    </location>
</feature>
<accession>A0A1B6M252</accession>
<dbReference type="EMBL" id="GEBQ01009974">
    <property type="protein sequence ID" value="JAT30003.1"/>
    <property type="molecule type" value="Transcribed_RNA"/>
</dbReference>
<sequence>NISKAHKGFTQTRMRRLLGILFILGITLASEPDSSGHLKKHIDRWVKNAASELSAEMRGVAARLENLVGKINNLEVRRVAYQYEQNRELLDLCGGTADLDLRGADSCLNITEDIANITALFLYGYQLSHDLATSIVRIISELNVCQSSSVWKQFKCYRNAFSDLQNTVKEYSLECSQFVQNATAIMQEVEVDILNCFTFSQSESGALFENKVKLCKLELHK</sequence>
<evidence type="ECO:0000256" key="1">
    <source>
        <dbReference type="SAM" id="SignalP"/>
    </source>
</evidence>
<evidence type="ECO:0008006" key="3">
    <source>
        <dbReference type="Google" id="ProtNLM"/>
    </source>
</evidence>
<gene>
    <name evidence="2" type="ORF">g.54333</name>
</gene>
<protein>
    <recommendedName>
        <fullName evidence="3">Protein TsetseEP domain-containing protein</fullName>
    </recommendedName>
</protein>
<feature type="non-terminal residue" evidence="2">
    <location>
        <position position="1"/>
    </location>
</feature>
<proteinExistence type="predicted"/>